<evidence type="ECO:0000256" key="4">
    <source>
        <dbReference type="ARBA" id="ARBA00022771"/>
    </source>
</evidence>
<evidence type="ECO:0000256" key="2">
    <source>
        <dbReference type="ARBA" id="ARBA00022491"/>
    </source>
</evidence>
<keyword evidence="8" id="KW-0804">Transcription</keyword>
<evidence type="ECO:0000313" key="14">
    <source>
        <dbReference type="Proteomes" id="UP001219934"/>
    </source>
</evidence>
<feature type="region of interest" description="Disordered" evidence="11">
    <location>
        <begin position="413"/>
        <end position="434"/>
    </location>
</feature>
<dbReference type="InterPro" id="IPR047413">
    <property type="entry name" value="FH_FOXP3"/>
</dbReference>
<protein>
    <recommendedName>
        <fullName evidence="12">Fork-head domain-containing protein</fullName>
    </recommendedName>
</protein>
<dbReference type="SMART" id="SM00339">
    <property type="entry name" value="FH"/>
    <property type="match status" value="1"/>
</dbReference>
<comment type="caution">
    <text evidence="13">The sequence shown here is derived from an EMBL/GenBank/DDBJ whole genome shotgun (WGS) entry which is preliminary data.</text>
</comment>
<evidence type="ECO:0000313" key="13">
    <source>
        <dbReference type="EMBL" id="KAJ4934176.1"/>
    </source>
</evidence>
<evidence type="ECO:0000256" key="9">
    <source>
        <dbReference type="ARBA" id="ARBA00023242"/>
    </source>
</evidence>
<keyword evidence="2" id="KW-0678">Repressor</keyword>
<dbReference type="Pfam" id="PF00250">
    <property type="entry name" value="Forkhead"/>
    <property type="match status" value="1"/>
</dbReference>
<dbReference type="InterPro" id="IPR036388">
    <property type="entry name" value="WH-like_DNA-bd_sf"/>
</dbReference>
<evidence type="ECO:0000256" key="7">
    <source>
        <dbReference type="ARBA" id="ARBA00023125"/>
    </source>
</evidence>
<dbReference type="PROSITE" id="PS50039">
    <property type="entry name" value="FORK_HEAD_3"/>
    <property type="match status" value="1"/>
</dbReference>
<evidence type="ECO:0000256" key="11">
    <source>
        <dbReference type="SAM" id="MobiDB-lite"/>
    </source>
</evidence>
<dbReference type="PROSITE" id="PS00658">
    <property type="entry name" value="FORK_HEAD_2"/>
    <property type="match status" value="1"/>
</dbReference>
<evidence type="ECO:0000256" key="8">
    <source>
        <dbReference type="ARBA" id="ARBA00023163"/>
    </source>
</evidence>
<keyword evidence="5" id="KW-0862">Zinc</keyword>
<dbReference type="Gene3D" id="1.10.10.10">
    <property type="entry name" value="Winged helix-like DNA-binding domain superfamily/Winged helix DNA-binding domain"/>
    <property type="match status" value="1"/>
</dbReference>
<dbReference type="GO" id="GO:0000978">
    <property type="term" value="F:RNA polymerase II cis-regulatory region sequence-specific DNA binding"/>
    <property type="evidence" value="ECO:0007669"/>
    <property type="project" value="TreeGrafter"/>
</dbReference>
<gene>
    <name evidence="13" type="ORF">JOQ06_006981</name>
</gene>
<feature type="region of interest" description="Disordered" evidence="11">
    <location>
        <begin position="186"/>
        <end position="228"/>
    </location>
</feature>
<dbReference type="Pfam" id="PF16159">
    <property type="entry name" value="FOXP-CC"/>
    <property type="match status" value="1"/>
</dbReference>
<dbReference type="PANTHER" id="PTHR45796:SF2">
    <property type="entry name" value="FORKHEAD BOX P3"/>
    <property type="match status" value="1"/>
</dbReference>
<dbReference type="GO" id="GO:0008270">
    <property type="term" value="F:zinc ion binding"/>
    <property type="evidence" value="ECO:0007669"/>
    <property type="project" value="UniProtKB-KW"/>
</dbReference>
<organism evidence="13 14">
    <name type="scientific">Pogonophryne albipinna</name>
    <dbReference type="NCBI Taxonomy" id="1090488"/>
    <lineage>
        <taxon>Eukaryota</taxon>
        <taxon>Metazoa</taxon>
        <taxon>Chordata</taxon>
        <taxon>Craniata</taxon>
        <taxon>Vertebrata</taxon>
        <taxon>Euteleostomi</taxon>
        <taxon>Actinopterygii</taxon>
        <taxon>Neopterygii</taxon>
        <taxon>Teleostei</taxon>
        <taxon>Neoteleostei</taxon>
        <taxon>Acanthomorphata</taxon>
        <taxon>Eupercaria</taxon>
        <taxon>Perciformes</taxon>
        <taxon>Notothenioidei</taxon>
        <taxon>Pogonophryne</taxon>
    </lineage>
</organism>
<keyword evidence="7 10" id="KW-0238">DNA-binding</keyword>
<dbReference type="AlphaFoldDB" id="A0AAD6B1Z9"/>
<accession>A0AAD6B1Z9</accession>
<dbReference type="CDD" id="cd20066">
    <property type="entry name" value="FH_FOXP3"/>
    <property type="match status" value="1"/>
</dbReference>
<keyword evidence="14" id="KW-1185">Reference proteome</keyword>
<dbReference type="InterPro" id="IPR032354">
    <property type="entry name" value="FOXP-CC"/>
</dbReference>
<dbReference type="InterPro" id="IPR030456">
    <property type="entry name" value="TF_fork_head_CS_2"/>
</dbReference>
<feature type="compositionally biased region" description="Polar residues" evidence="11">
    <location>
        <begin position="9"/>
        <end position="21"/>
    </location>
</feature>
<reference evidence="13" key="1">
    <citation type="submission" date="2022-11" db="EMBL/GenBank/DDBJ databases">
        <title>Chromosome-level genome of Pogonophryne albipinna.</title>
        <authorList>
            <person name="Jo E."/>
        </authorList>
    </citation>
    <scope>NUCLEOTIDE SEQUENCE</scope>
    <source>
        <strain evidence="13">SGF0006</strain>
        <tissue evidence="13">Muscle</tissue>
    </source>
</reference>
<feature type="DNA-binding region" description="Fork-head" evidence="10">
    <location>
        <begin position="481"/>
        <end position="567"/>
    </location>
</feature>
<dbReference type="PANTHER" id="PTHR45796">
    <property type="entry name" value="FORKHEAD BOX P, ISOFORM C"/>
    <property type="match status" value="1"/>
</dbReference>
<dbReference type="Gene3D" id="1.20.5.340">
    <property type="match status" value="1"/>
</dbReference>
<dbReference type="InterPro" id="IPR050998">
    <property type="entry name" value="FOXP"/>
</dbReference>
<keyword evidence="3" id="KW-0479">Metal-binding</keyword>
<dbReference type="GO" id="GO:0005634">
    <property type="term" value="C:nucleus"/>
    <property type="evidence" value="ECO:0007669"/>
    <property type="project" value="UniProtKB-SubCell"/>
</dbReference>
<dbReference type="EMBL" id="JAPTMU010000012">
    <property type="protein sequence ID" value="KAJ4934176.1"/>
    <property type="molecule type" value="Genomic_DNA"/>
</dbReference>
<evidence type="ECO:0000256" key="6">
    <source>
        <dbReference type="ARBA" id="ARBA00023015"/>
    </source>
</evidence>
<sequence>MEDIRQKQQRPSVLRQVSQTASSQLHENNAVVFICKEEVDADSLPQSSSPHMGSSSPRQNHHFLPVRRDVHVQNSMEARIHDGISGRTTALSVGGLCRWPGCDVLSEDFPSFLKHLHSEHSPGDRSIAQWKLQQDVVQCIESQLILEKQKLIAMQLHLHLSEHKHTDLAASQWPYSLRLFLPQPPGTEGDRVQQWGIKHPEGRGGQHGPRAPASAHLLPGSSSQASSPIPCLQRRGGLTLTQLQPDFSSSSLSLILPLSSSLSLILPLSSSLSLILPLSSSLSLILPLSSSLSLILPLSSSLSLPPSLFLPLSSSLSHPPSHILPLSHPPSLFLPLSSSLSHPPSLFLPLSSSLSLPPSLILPLSSSLSLPTSLILPLSSSLSHPPSLFLPLSHPPSLILPLRQWSRTLMSQTGSGNVTKEGKQVRPGSPKGTQGVELEQCQGLELEPGLGLVAGLTEGQQSGASNNLVPSIECYKYNNIRPPYTYAYLIRWSILESTDKQCTLNDIYNWFTTMFFYFRHNTATWKNAVRHNLSLHKCFVRVEGGKGAVWTVDETEYQRRKGQKYHRDCAVKWISPYSHYCVEEP</sequence>
<dbReference type="FunFam" id="1.10.10.10:FF:000010">
    <property type="entry name" value="Forkhead box P2 isoform B"/>
    <property type="match status" value="1"/>
</dbReference>
<keyword evidence="4" id="KW-0863">Zinc-finger</keyword>
<feature type="region of interest" description="Disordered" evidence="11">
    <location>
        <begin position="1"/>
        <end position="21"/>
    </location>
</feature>
<evidence type="ECO:0000256" key="1">
    <source>
        <dbReference type="ARBA" id="ARBA00004123"/>
    </source>
</evidence>
<dbReference type="InterPro" id="IPR001766">
    <property type="entry name" value="Fork_head_dom"/>
</dbReference>
<feature type="domain" description="Fork-head" evidence="12">
    <location>
        <begin position="481"/>
        <end position="567"/>
    </location>
</feature>
<dbReference type="GO" id="GO:0001227">
    <property type="term" value="F:DNA-binding transcription repressor activity, RNA polymerase II-specific"/>
    <property type="evidence" value="ECO:0007669"/>
    <property type="project" value="TreeGrafter"/>
</dbReference>
<dbReference type="SUPFAM" id="SSF46785">
    <property type="entry name" value="Winged helix' DNA-binding domain"/>
    <property type="match status" value="1"/>
</dbReference>
<evidence type="ECO:0000256" key="5">
    <source>
        <dbReference type="ARBA" id="ARBA00022833"/>
    </source>
</evidence>
<keyword evidence="9 10" id="KW-0539">Nucleus</keyword>
<name>A0AAD6B1Z9_9TELE</name>
<evidence type="ECO:0000256" key="10">
    <source>
        <dbReference type="PROSITE-ProRule" id="PRU00089"/>
    </source>
</evidence>
<comment type="subcellular location">
    <subcellularLocation>
        <location evidence="1 10">Nucleus</location>
    </subcellularLocation>
</comment>
<dbReference type="PRINTS" id="PR00053">
    <property type="entry name" value="FORKHEAD"/>
</dbReference>
<dbReference type="Proteomes" id="UP001219934">
    <property type="component" value="Unassembled WGS sequence"/>
</dbReference>
<keyword evidence="6" id="KW-0805">Transcription regulation</keyword>
<proteinExistence type="predicted"/>
<evidence type="ECO:0000256" key="3">
    <source>
        <dbReference type="ARBA" id="ARBA00022723"/>
    </source>
</evidence>
<evidence type="ECO:0000259" key="12">
    <source>
        <dbReference type="PROSITE" id="PS50039"/>
    </source>
</evidence>
<dbReference type="InterPro" id="IPR036390">
    <property type="entry name" value="WH_DNA-bd_sf"/>
</dbReference>